<dbReference type="InterPro" id="IPR005160">
    <property type="entry name" value="Ku_C"/>
</dbReference>
<dbReference type="GO" id="GO:0000723">
    <property type="term" value="P:telomere maintenance"/>
    <property type="evidence" value="ECO:0007669"/>
    <property type="project" value="TreeGrafter"/>
</dbReference>
<proteinExistence type="predicted"/>
<feature type="compositionally biased region" description="Basic and acidic residues" evidence="1">
    <location>
        <begin position="203"/>
        <end position="216"/>
    </location>
</feature>
<dbReference type="WBParaSite" id="ASIM_0001605501-mRNA-1">
    <property type="protein sequence ID" value="ASIM_0001605501-mRNA-1"/>
    <property type="gene ID" value="ASIM_0001605501"/>
</dbReference>
<sequence>MPQIAVLQKHYKVLEAMALDLDEVPHVDDQIQPYFVHEAFAKRVKDQLDHFRAVTLPDGYNPETKKPVKGRKLEAASGKNKEDVEAKKAKYDEMSLEELANNQLLKNLTIAQLRAKAAQTNIAVKSSAKKNDLIAFIEHFYGMRKEEAICEEAKPPTSRECFEQLVSVEAKSSVQEASKLDDGHQNDAKKENDIYPKQSKASEIAKQKGGEEMQKK</sequence>
<feature type="domain" description="Ku70/Ku80 C-terminal arm" evidence="2">
    <location>
        <begin position="6"/>
        <end position="90"/>
    </location>
</feature>
<keyword evidence="4" id="KW-1185">Reference proteome</keyword>
<feature type="region of interest" description="Disordered" evidence="1">
    <location>
        <begin position="62"/>
        <end position="81"/>
    </location>
</feature>
<dbReference type="GO" id="GO:0003690">
    <property type="term" value="F:double-stranded DNA binding"/>
    <property type="evidence" value="ECO:0007669"/>
    <property type="project" value="TreeGrafter"/>
</dbReference>
<evidence type="ECO:0000313" key="4">
    <source>
        <dbReference type="Proteomes" id="UP000267096"/>
    </source>
</evidence>
<name>A0A0M3K514_ANISI</name>
<dbReference type="InterPro" id="IPR036361">
    <property type="entry name" value="SAP_dom_sf"/>
</dbReference>
<reference evidence="5" key="1">
    <citation type="submission" date="2017-02" db="UniProtKB">
        <authorList>
            <consortium name="WormBaseParasite"/>
        </authorList>
    </citation>
    <scope>IDENTIFICATION</scope>
</reference>
<evidence type="ECO:0000313" key="5">
    <source>
        <dbReference type="WBParaSite" id="ASIM_0001605501-mRNA-1"/>
    </source>
</evidence>
<feature type="region of interest" description="Disordered" evidence="1">
    <location>
        <begin position="172"/>
        <end position="216"/>
    </location>
</feature>
<gene>
    <name evidence="3" type="ORF">ASIM_LOCUS15462</name>
</gene>
<dbReference type="GO" id="GO:0043564">
    <property type="term" value="C:Ku70:Ku80 complex"/>
    <property type="evidence" value="ECO:0007669"/>
    <property type="project" value="TreeGrafter"/>
</dbReference>
<dbReference type="Proteomes" id="UP000267096">
    <property type="component" value="Unassembled WGS sequence"/>
</dbReference>
<dbReference type="GO" id="GO:0006303">
    <property type="term" value="P:double-strand break repair via nonhomologous end joining"/>
    <property type="evidence" value="ECO:0007669"/>
    <property type="project" value="InterPro"/>
</dbReference>
<dbReference type="GO" id="GO:0003678">
    <property type="term" value="F:DNA helicase activity"/>
    <property type="evidence" value="ECO:0007669"/>
    <property type="project" value="InterPro"/>
</dbReference>
<dbReference type="GO" id="GO:0042162">
    <property type="term" value="F:telomeric DNA binding"/>
    <property type="evidence" value="ECO:0007669"/>
    <property type="project" value="TreeGrafter"/>
</dbReference>
<dbReference type="PANTHER" id="PTHR12604">
    <property type="entry name" value="KU AUTOANTIGEN DNA HELICASE"/>
    <property type="match status" value="1"/>
</dbReference>
<reference evidence="3 4" key="2">
    <citation type="submission" date="2018-11" db="EMBL/GenBank/DDBJ databases">
        <authorList>
            <consortium name="Pathogen Informatics"/>
        </authorList>
    </citation>
    <scope>NUCLEOTIDE SEQUENCE [LARGE SCALE GENOMIC DNA]</scope>
</reference>
<accession>A0A0M3K514</accession>
<dbReference type="EMBL" id="UYRR01032338">
    <property type="protein sequence ID" value="VDK55244.1"/>
    <property type="molecule type" value="Genomic_DNA"/>
</dbReference>
<organism evidence="5">
    <name type="scientific">Anisakis simplex</name>
    <name type="common">Herring worm</name>
    <dbReference type="NCBI Taxonomy" id="6269"/>
    <lineage>
        <taxon>Eukaryota</taxon>
        <taxon>Metazoa</taxon>
        <taxon>Ecdysozoa</taxon>
        <taxon>Nematoda</taxon>
        <taxon>Chromadorea</taxon>
        <taxon>Rhabditida</taxon>
        <taxon>Spirurina</taxon>
        <taxon>Ascaridomorpha</taxon>
        <taxon>Ascaridoidea</taxon>
        <taxon>Anisakidae</taxon>
        <taxon>Anisakis</taxon>
        <taxon>Anisakis simplex complex</taxon>
    </lineage>
</organism>
<dbReference type="OrthoDB" id="3249161at2759"/>
<dbReference type="Gene3D" id="1.10.720.30">
    <property type="entry name" value="SAP domain"/>
    <property type="match status" value="1"/>
</dbReference>
<feature type="compositionally biased region" description="Basic and acidic residues" evidence="1">
    <location>
        <begin position="63"/>
        <end position="81"/>
    </location>
</feature>
<evidence type="ECO:0000313" key="3">
    <source>
        <dbReference type="EMBL" id="VDK55244.1"/>
    </source>
</evidence>
<protein>
    <submittedName>
        <fullName evidence="5">ATP-dependent DNA helicase 2 subunit 1 (inferred by orthology to a D. melanogaster protein)</fullName>
    </submittedName>
</protein>
<dbReference type="AlphaFoldDB" id="A0A0M3K514"/>
<feature type="compositionally biased region" description="Basic and acidic residues" evidence="1">
    <location>
        <begin position="178"/>
        <end position="194"/>
    </location>
</feature>
<dbReference type="PANTHER" id="PTHR12604:SF2">
    <property type="entry name" value="X-RAY REPAIR CROSS-COMPLEMENTING PROTEIN 6"/>
    <property type="match status" value="1"/>
</dbReference>
<dbReference type="Gene3D" id="1.10.1600.10">
    <property type="match status" value="1"/>
</dbReference>
<evidence type="ECO:0000259" key="2">
    <source>
        <dbReference type="Pfam" id="PF03730"/>
    </source>
</evidence>
<evidence type="ECO:0000256" key="1">
    <source>
        <dbReference type="SAM" id="MobiDB-lite"/>
    </source>
</evidence>
<dbReference type="Pfam" id="PF03730">
    <property type="entry name" value="Ku_C"/>
    <property type="match status" value="1"/>
</dbReference>